<dbReference type="InterPro" id="IPR001374">
    <property type="entry name" value="R3H_dom"/>
</dbReference>
<dbReference type="Gene3D" id="3.30.1370.50">
    <property type="entry name" value="R3H-like domain"/>
    <property type="match status" value="1"/>
</dbReference>
<gene>
    <name evidence="3" type="ORF">PECUL_23A038012</name>
</gene>
<dbReference type="Gene3D" id="3.30.70.330">
    <property type="match status" value="1"/>
</dbReference>
<organism evidence="3 4">
    <name type="scientific">Pelobates cultripes</name>
    <name type="common">Western spadefoot toad</name>
    <dbReference type="NCBI Taxonomy" id="61616"/>
    <lineage>
        <taxon>Eukaryota</taxon>
        <taxon>Metazoa</taxon>
        <taxon>Chordata</taxon>
        <taxon>Craniata</taxon>
        <taxon>Vertebrata</taxon>
        <taxon>Euteleostomi</taxon>
        <taxon>Amphibia</taxon>
        <taxon>Batrachia</taxon>
        <taxon>Anura</taxon>
        <taxon>Pelobatoidea</taxon>
        <taxon>Pelobatidae</taxon>
        <taxon>Pelobates</taxon>
    </lineage>
</organism>
<dbReference type="SMART" id="SM00393">
    <property type="entry name" value="R3H"/>
    <property type="match status" value="1"/>
</dbReference>
<dbReference type="Proteomes" id="UP001295444">
    <property type="component" value="Chromosome 03"/>
</dbReference>
<accession>A0AAD1RN57</accession>
<dbReference type="PANTHER" id="PTHR21678:SF6">
    <property type="entry name" value="R3H AND COILED-COIL DOMAIN-CONTAINING PROTEIN 1"/>
    <property type="match status" value="1"/>
</dbReference>
<dbReference type="InterPro" id="IPR012677">
    <property type="entry name" value="Nucleotide-bd_a/b_plait_sf"/>
</dbReference>
<evidence type="ECO:0000259" key="2">
    <source>
        <dbReference type="PROSITE" id="PS51061"/>
    </source>
</evidence>
<sequence>MYVMLDLGVRSLVCLENAFYQVVYTELDNFVHLGDRKTVLLFPPVSSRLRYLIHRLTEPHTTLSSFSVGEGWQRRTVICYADIRLPVPEEDPRINTRRTTSSWKWNSYKSGRGKANYKQRKNWRPDAPLHDSRDRVWREERGEGRGSKNGKDGRCRNREVGELEMWNRDCCKGDKHETGLKEMIEGLTDQDLSSDVETSHCCLDVETGKSSDDVMEVKSTGDGLKEKPFKTGLLEKNERIKDGEKECTHGVYNMHEKNCEINDVMELEEGLKSNNMEKEKNKVQNSESKKAEKSKPASCEHDSSEVGELSMAELNLSKTHGMATITFNDCPGAVELDLLAKTKSTVSTDHLEQLPDSGRTGSEMQVNVMDAKTLETGTGEFGTLNTVDTEPTGQTGLLSKANLIPECLNSAKVLRTNEVLCTLTEEEPVGEIEGSVKQHDLSKETVDKLAPSTWIEHPDELEQILSEIRSHVSEENVCIQPLLGDYSEFKEIQTDHGKFGHIIEVYGFTPELHTEDLEEPFMEYRDRGFRLQWVDEAHALAIFSSPEDAYAASCRMHSAMKFRPLSQGSRLSKIVAHEQADVLPFKERPQSDVSVAKRMLNRALGLPKQEEEPPCMAENI</sequence>
<protein>
    <submittedName>
        <fullName evidence="3">R3H and coiled-coil domain-containing 1</fullName>
    </submittedName>
</protein>
<feature type="region of interest" description="Disordered" evidence="1">
    <location>
        <begin position="271"/>
        <end position="307"/>
    </location>
</feature>
<evidence type="ECO:0000313" key="3">
    <source>
        <dbReference type="EMBL" id="CAH2275011.1"/>
    </source>
</evidence>
<evidence type="ECO:0000256" key="1">
    <source>
        <dbReference type="SAM" id="MobiDB-lite"/>
    </source>
</evidence>
<dbReference type="AlphaFoldDB" id="A0AAD1RN57"/>
<name>A0AAD1RN57_PELCU</name>
<keyword evidence="4" id="KW-1185">Reference proteome</keyword>
<reference evidence="3" key="1">
    <citation type="submission" date="2022-03" db="EMBL/GenBank/DDBJ databases">
        <authorList>
            <person name="Alioto T."/>
            <person name="Alioto T."/>
            <person name="Gomez Garrido J."/>
        </authorList>
    </citation>
    <scope>NUCLEOTIDE SEQUENCE</scope>
</reference>
<feature type="compositionally biased region" description="Basic and acidic residues" evidence="1">
    <location>
        <begin position="123"/>
        <end position="155"/>
    </location>
</feature>
<dbReference type="PROSITE" id="PS51061">
    <property type="entry name" value="R3H"/>
    <property type="match status" value="1"/>
</dbReference>
<feature type="domain" description="R3H" evidence="2">
    <location>
        <begin position="17"/>
        <end position="82"/>
    </location>
</feature>
<dbReference type="Pfam" id="PF01424">
    <property type="entry name" value="R3H"/>
    <property type="match status" value="1"/>
</dbReference>
<feature type="region of interest" description="Disordered" evidence="1">
    <location>
        <begin position="116"/>
        <end position="155"/>
    </location>
</feature>
<dbReference type="PANTHER" id="PTHR21678">
    <property type="entry name" value="GROWTH INHIBITION AND DIFFERENTIATION RELATED PROTEIN 88"/>
    <property type="match status" value="1"/>
</dbReference>
<dbReference type="InterPro" id="IPR036867">
    <property type="entry name" value="R3H_dom_sf"/>
</dbReference>
<dbReference type="InterPro" id="IPR039884">
    <property type="entry name" value="R3HC1/R3HCL"/>
</dbReference>
<evidence type="ECO:0000313" key="4">
    <source>
        <dbReference type="Proteomes" id="UP001295444"/>
    </source>
</evidence>
<dbReference type="GO" id="GO:0003676">
    <property type="term" value="F:nucleic acid binding"/>
    <property type="evidence" value="ECO:0007669"/>
    <property type="project" value="UniProtKB-UniRule"/>
</dbReference>
<proteinExistence type="predicted"/>
<dbReference type="SUPFAM" id="SSF82708">
    <property type="entry name" value="R3H domain"/>
    <property type="match status" value="1"/>
</dbReference>
<feature type="compositionally biased region" description="Basic and acidic residues" evidence="1">
    <location>
        <begin position="271"/>
        <end position="304"/>
    </location>
</feature>
<dbReference type="EMBL" id="OW240914">
    <property type="protein sequence ID" value="CAH2275011.1"/>
    <property type="molecule type" value="Genomic_DNA"/>
</dbReference>